<evidence type="ECO:0000313" key="7">
    <source>
        <dbReference type="Proteomes" id="UP000294902"/>
    </source>
</evidence>
<dbReference type="PANTHER" id="PTHR43630">
    <property type="entry name" value="POLY-BETA-1,6-N-ACETYL-D-GLUCOSAMINE SYNTHASE"/>
    <property type="match status" value="1"/>
</dbReference>
<dbReference type="OrthoDB" id="9768769at2"/>
<evidence type="ECO:0000313" key="6">
    <source>
        <dbReference type="EMBL" id="TCT12876.1"/>
    </source>
</evidence>
<dbReference type="SUPFAM" id="SSF53448">
    <property type="entry name" value="Nucleotide-diphospho-sugar transferases"/>
    <property type="match status" value="1"/>
</dbReference>
<dbReference type="InterPro" id="IPR001173">
    <property type="entry name" value="Glyco_trans_2-like"/>
</dbReference>
<evidence type="ECO:0000256" key="2">
    <source>
        <dbReference type="ARBA" id="ARBA00022676"/>
    </source>
</evidence>
<feature type="domain" description="Glycosyltransferase 2-like" evidence="5">
    <location>
        <begin position="10"/>
        <end position="182"/>
    </location>
</feature>
<keyword evidence="2" id="KW-0328">Glycosyltransferase</keyword>
<evidence type="ECO:0000256" key="4">
    <source>
        <dbReference type="SAM" id="Phobius"/>
    </source>
</evidence>
<dbReference type="PANTHER" id="PTHR43630:SF1">
    <property type="entry name" value="POLY-BETA-1,6-N-ACETYL-D-GLUCOSAMINE SYNTHASE"/>
    <property type="match status" value="1"/>
</dbReference>
<dbReference type="RefSeq" id="WP_132253696.1">
    <property type="nucleotide sequence ID" value="NZ_SMAL01000011.1"/>
</dbReference>
<feature type="transmembrane region" description="Helical" evidence="4">
    <location>
        <begin position="339"/>
        <end position="357"/>
    </location>
</feature>
<dbReference type="GO" id="GO:0016757">
    <property type="term" value="F:glycosyltransferase activity"/>
    <property type="evidence" value="ECO:0007669"/>
    <property type="project" value="UniProtKB-KW"/>
</dbReference>
<sequence length="363" mass="42153">MGHKNNNSVSVLIPAHNEEEIIVETLSSIFTQTLKPKEVVIICDNCTDNTVPLIKAFIKTTKEKITIFETSNNVGKKAGALNQAFNKLNLNNFVLVMDADTSLDIKALESGVHMLNKESDLGAVCSRAGIMNYNGKSLWKKLIWTLQHIEYGQFDSHRIETKGKIKVAHGMATLFRLEALKSIPDFRKKIFNIDSDIYLEDNLVEDYEITLCLKHNWKLSSCMDMLAWTDVPLSLKELWVQRLRWLRGGVDTLRSHSWNQVTVFEILNHWLFILLVFLRGMAAVFFVYYMKNFGFQGFDPFVVSVILFAYFDSFYRLRYVQNKTLSDYIIKLLILPELLYGWFQALALLWSYILSFFKIKQRW</sequence>
<feature type="transmembrane region" description="Helical" evidence="4">
    <location>
        <begin position="270"/>
        <end position="289"/>
    </location>
</feature>
<keyword evidence="7" id="KW-1185">Reference proteome</keyword>
<keyword evidence="4" id="KW-0812">Transmembrane</keyword>
<dbReference type="Gene3D" id="3.90.550.10">
    <property type="entry name" value="Spore Coat Polysaccharide Biosynthesis Protein SpsA, Chain A"/>
    <property type="match status" value="1"/>
</dbReference>
<protein>
    <submittedName>
        <fullName evidence="6">Cellulose synthase/poly-beta-1,6-N-acetylglucosamine synthase-like glycosyltransferase</fullName>
    </submittedName>
</protein>
<comment type="caution">
    <text evidence="6">The sequence shown here is derived from an EMBL/GenBank/DDBJ whole genome shotgun (WGS) entry which is preliminary data.</text>
</comment>
<dbReference type="EMBL" id="SMAL01000011">
    <property type="protein sequence ID" value="TCT12876.1"/>
    <property type="molecule type" value="Genomic_DNA"/>
</dbReference>
<dbReference type="InterPro" id="IPR029044">
    <property type="entry name" value="Nucleotide-diphossugar_trans"/>
</dbReference>
<keyword evidence="4" id="KW-1133">Transmembrane helix</keyword>
<dbReference type="Proteomes" id="UP000294902">
    <property type="component" value="Unassembled WGS sequence"/>
</dbReference>
<evidence type="ECO:0000259" key="5">
    <source>
        <dbReference type="Pfam" id="PF00535"/>
    </source>
</evidence>
<comment type="similarity">
    <text evidence="1">Belongs to the glycosyltransferase 2 family.</text>
</comment>
<dbReference type="CDD" id="cd06423">
    <property type="entry name" value="CESA_like"/>
    <property type="match status" value="1"/>
</dbReference>
<dbReference type="Pfam" id="PF00535">
    <property type="entry name" value="Glycos_transf_2"/>
    <property type="match status" value="1"/>
</dbReference>
<keyword evidence="3 6" id="KW-0808">Transferase</keyword>
<gene>
    <name evidence="6" type="ORF">EDC18_11147</name>
</gene>
<keyword evidence="4" id="KW-0472">Membrane</keyword>
<dbReference type="AlphaFoldDB" id="A0A4R3MHZ7"/>
<accession>A0A4R3MHZ7</accession>
<reference evidence="6 7" key="1">
    <citation type="submission" date="2019-03" db="EMBL/GenBank/DDBJ databases">
        <title>Genomic Encyclopedia of Type Strains, Phase IV (KMG-IV): sequencing the most valuable type-strain genomes for metagenomic binning, comparative biology and taxonomic classification.</title>
        <authorList>
            <person name="Goeker M."/>
        </authorList>
    </citation>
    <scope>NUCLEOTIDE SEQUENCE [LARGE SCALE GENOMIC DNA]</scope>
    <source>
        <strain evidence="6 7">DSM 24629</strain>
    </source>
</reference>
<evidence type="ECO:0000256" key="3">
    <source>
        <dbReference type="ARBA" id="ARBA00022679"/>
    </source>
</evidence>
<feature type="transmembrane region" description="Helical" evidence="4">
    <location>
        <begin position="301"/>
        <end position="319"/>
    </location>
</feature>
<proteinExistence type="inferred from homology"/>
<evidence type="ECO:0000256" key="1">
    <source>
        <dbReference type="ARBA" id="ARBA00006739"/>
    </source>
</evidence>
<organism evidence="6 7">
    <name type="scientific">Natranaerovirga pectinivora</name>
    <dbReference type="NCBI Taxonomy" id="682400"/>
    <lineage>
        <taxon>Bacteria</taxon>
        <taxon>Bacillati</taxon>
        <taxon>Bacillota</taxon>
        <taxon>Clostridia</taxon>
        <taxon>Lachnospirales</taxon>
        <taxon>Natranaerovirgaceae</taxon>
        <taxon>Natranaerovirga</taxon>
    </lineage>
</organism>
<name>A0A4R3MHZ7_9FIRM</name>